<dbReference type="PANTHER" id="PTHR30151:SF0">
    <property type="entry name" value="ABC TRANSPORTER PERMEASE PROTEIN MJ0413-RELATED"/>
    <property type="match status" value="1"/>
</dbReference>
<dbReference type="RefSeq" id="WP_211088121.1">
    <property type="nucleotide sequence ID" value="NZ_BAAAUP010000003.1"/>
</dbReference>
<keyword evidence="5 7" id="KW-1133">Transmembrane helix</keyword>
<comment type="subcellular location">
    <subcellularLocation>
        <location evidence="1 7">Cell membrane</location>
        <topology evidence="1 7">Multi-pass membrane protein</topology>
    </subcellularLocation>
</comment>
<feature type="transmembrane region" description="Helical" evidence="7">
    <location>
        <begin position="182"/>
        <end position="201"/>
    </location>
</feature>
<evidence type="ECO:0000313" key="10">
    <source>
        <dbReference type="Proteomes" id="UP000033956"/>
    </source>
</evidence>
<dbReference type="InterPro" id="IPR000515">
    <property type="entry name" value="MetI-like"/>
</dbReference>
<feature type="transmembrane region" description="Helical" evidence="7">
    <location>
        <begin position="113"/>
        <end position="134"/>
    </location>
</feature>
<dbReference type="CDD" id="cd06261">
    <property type="entry name" value="TM_PBP2"/>
    <property type="match status" value="1"/>
</dbReference>
<dbReference type="PROSITE" id="PS50928">
    <property type="entry name" value="ABC_TM1"/>
    <property type="match status" value="1"/>
</dbReference>
<dbReference type="PANTHER" id="PTHR30151">
    <property type="entry name" value="ALKANE SULFONATE ABC TRANSPORTER-RELATED, MEMBRANE SUBUNIT"/>
    <property type="match status" value="1"/>
</dbReference>
<dbReference type="EMBL" id="JYIZ01000035">
    <property type="protein sequence ID" value="KJL43913.1"/>
    <property type="molecule type" value="Genomic_DNA"/>
</dbReference>
<dbReference type="InterPro" id="IPR035906">
    <property type="entry name" value="MetI-like_sf"/>
</dbReference>
<feature type="transmembrane region" description="Helical" evidence="7">
    <location>
        <begin position="27"/>
        <end position="44"/>
    </location>
</feature>
<keyword evidence="6 7" id="KW-0472">Membrane</keyword>
<dbReference type="Gene3D" id="1.10.3720.10">
    <property type="entry name" value="MetI-like"/>
    <property type="match status" value="1"/>
</dbReference>
<proteinExistence type="inferred from homology"/>
<evidence type="ECO:0000256" key="7">
    <source>
        <dbReference type="RuleBase" id="RU363032"/>
    </source>
</evidence>
<dbReference type="Proteomes" id="UP000033956">
    <property type="component" value="Unassembled WGS sequence"/>
</dbReference>
<evidence type="ECO:0000256" key="3">
    <source>
        <dbReference type="ARBA" id="ARBA00022475"/>
    </source>
</evidence>
<name>A0A0M2HBC5_9MICO</name>
<sequence length="275" mass="29172">MSTMTQTQTRTHPVVGTLKPRLSWNRVPVSLISLGIGAILWEIIGRVADVPFFPPLTEVLATLWEMIVSGMIFGNLLVSLGNLAVGFGISLVAGIVVGTAIGRYRRVNAALGIYVYALLTAPSLVFAPIFFSIFGAGQAAIIAVIFMYSAFIMIINTASAVENVNPSLSEMGRSYGASEWQLVTRVILPAALPMMFAGIRLGMGRAVTGMINGEMFIAVTGLGRIVTQAGKSFDGAAVLAILLVIIVVALAAVALVQLVDNRMTSWVPSNSKESR</sequence>
<dbReference type="Pfam" id="PF00528">
    <property type="entry name" value="BPD_transp_1"/>
    <property type="match status" value="1"/>
</dbReference>
<evidence type="ECO:0000256" key="6">
    <source>
        <dbReference type="ARBA" id="ARBA00023136"/>
    </source>
</evidence>
<dbReference type="AlphaFoldDB" id="A0A0M2HBC5"/>
<comment type="caution">
    <text evidence="9">The sequence shown here is derived from an EMBL/GenBank/DDBJ whole genome shotgun (WGS) entry which is preliminary data.</text>
</comment>
<evidence type="ECO:0000259" key="8">
    <source>
        <dbReference type="PROSITE" id="PS50928"/>
    </source>
</evidence>
<keyword evidence="3" id="KW-1003">Cell membrane</keyword>
<evidence type="ECO:0000256" key="2">
    <source>
        <dbReference type="ARBA" id="ARBA00022448"/>
    </source>
</evidence>
<evidence type="ECO:0000256" key="1">
    <source>
        <dbReference type="ARBA" id="ARBA00004651"/>
    </source>
</evidence>
<feature type="transmembrane region" description="Helical" evidence="7">
    <location>
        <begin position="207"/>
        <end position="226"/>
    </location>
</feature>
<feature type="transmembrane region" description="Helical" evidence="7">
    <location>
        <begin position="238"/>
        <end position="259"/>
    </location>
</feature>
<keyword evidence="10" id="KW-1185">Reference proteome</keyword>
<keyword evidence="4 7" id="KW-0812">Transmembrane</keyword>
<protein>
    <submittedName>
        <fullName evidence="9">Aliphatic sulfonates transport permease protein SsuC</fullName>
    </submittedName>
</protein>
<dbReference type="SUPFAM" id="SSF161098">
    <property type="entry name" value="MetI-like"/>
    <property type="match status" value="1"/>
</dbReference>
<evidence type="ECO:0000313" key="9">
    <source>
        <dbReference type="EMBL" id="KJL43913.1"/>
    </source>
</evidence>
<accession>A0A0M2HBC5</accession>
<keyword evidence="2 7" id="KW-0813">Transport</keyword>
<feature type="transmembrane region" description="Helical" evidence="7">
    <location>
        <begin position="83"/>
        <end position="101"/>
    </location>
</feature>
<feature type="transmembrane region" description="Helical" evidence="7">
    <location>
        <begin position="56"/>
        <end position="77"/>
    </location>
</feature>
<organism evidence="9 10">
    <name type="scientific">Microbacterium terrae</name>
    <dbReference type="NCBI Taxonomy" id="69369"/>
    <lineage>
        <taxon>Bacteria</taxon>
        <taxon>Bacillati</taxon>
        <taxon>Actinomycetota</taxon>
        <taxon>Actinomycetes</taxon>
        <taxon>Micrococcales</taxon>
        <taxon>Microbacteriaceae</taxon>
        <taxon>Microbacterium</taxon>
    </lineage>
</organism>
<dbReference type="GO" id="GO:0055085">
    <property type="term" value="P:transmembrane transport"/>
    <property type="evidence" value="ECO:0007669"/>
    <property type="project" value="InterPro"/>
</dbReference>
<reference evidence="9 10" key="1">
    <citation type="submission" date="2015-02" db="EMBL/GenBank/DDBJ databases">
        <title>Draft genome sequences of ten Microbacterium spp. with emphasis on heavy metal contaminated environments.</title>
        <authorList>
            <person name="Corretto E."/>
        </authorList>
    </citation>
    <scope>NUCLEOTIDE SEQUENCE [LARGE SCALE GENOMIC DNA]</scope>
    <source>
        <strain evidence="9 10">DSM 12510</strain>
    </source>
</reference>
<evidence type="ECO:0000256" key="4">
    <source>
        <dbReference type="ARBA" id="ARBA00022692"/>
    </source>
</evidence>
<dbReference type="STRING" id="92835.RS81_00706"/>
<feature type="domain" description="ABC transmembrane type-1" evidence="8">
    <location>
        <begin position="72"/>
        <end position="254"/>
    </location>
</feature>
<feature type="transmembrane region" description="Helical" evidence="7">
    <location>
        <begin position="140"/>
        <end position="161"/>
    </location>
</feature>
<evidence type="ECO:0000256" key="5">
    <source>
        <dbReference type="ARBA" id="ARBA00022989"/>
    </source>
</evidence>
<gene>
    <name evidence="9" type="primary">ssuC_3</name>
    <name evidence="9" type="ORF">RS81_00706</name>
</gene>
<dbReference type="GO" id="GO:0005886">
    <property type="term" value="C:plasma membrane"/>
    <property type="evidence" value="ECO:0007669"/>
    <property type="project" value="UniProtKB-SubCell"/>
</dbReference>
<comment type="similarity">
    <text evidence="7">Belongs to the binding-protein-dependent transport system permease family.</text>
</comment>
<dbReference type="PATRIC" id="fig|92835.4.peg.726"/>